<dbReference type="AlphaFoldDB" id="A0A8X6USU8"/>
<evidence type="ECO:0000313" key="2">
    <source>
        <dbReference type="Proteomes" id="UP000887159"/>
    </source>
</evidence>
<evidence type="ECO:0000313" key="1">
    <source>
        <dbReference type="EMBL" id="GFX86383.1"/>
    </source>
</evidence>
<reference evidence="1" key="1">
    <citation type="submission" date="2020-08" db="EMBL/GenBank/DDBJ databases">
        <title>Multicomponent nature underlies the extraordinary mechanical properties of spider dragline silk.</title>
        <authorList>
            <person name="Kono N."/>
            <person name="Nakamura H."/>
            <person name="Mori M."/>
            <person name="Yoshida Y."/>
            <person name="Ohtoshi R."/>
            <person name="Malay A.D."/>
            <person name="Moran D.A.P."/>
            <person name="Tomita M."/>
            <person name="Numata K."/>
            <person name="Arakawa K."/>
        </authorList>
    </citation>
    <scope>NUCLEOTIDE SEQUENCE</scope>
</reference>
<proteinExistence type="predicted"/>
<dbReference type="Proteomes" id="UP000887159">
    <property type="component" value="Unassembled WGS sequence"/>
</dbReference>
<comment type="caution">
    <text evidence="1">The sequence shown here is derived from an EMBL/GenBank/DDBJ whole genome shotgun (WGS) entry which is preliminary data.</text>
</comment>
<protein>
    <submittedName>
        <fullName evidence="1">Uncharacterized protein</fullName>
    </submittedName>
</protein>
<name>A0A8X6USU8_TRICX</name>
<dbReference type="EMBL" id="BMAU01021007">
    <property type="protein sequence ID" value="GFX86383.1"/>
    <property type="molecule type" value="Genomic_DNA"/>
</dbReference>
<accession>A0A8X6USU8</accession>
<organism evidence="1 2">
    <name type="scientific">Trichonephila clavipes</name>
    <name type="common">Golden silk orbweaver</name>
    <name type="synonym">Nephila clavipes</name>
    <dbReference type="NCBI Taxonomy" id="2585209"/>
    <lineage>
        <taxon>Eukaryota</taxon>
        <taxon>Metazoa</taxon>
        <taxon>Ecdysozoa</taxon>
        <taxon>Arthropoda</taxon>
        <taxon>Chelicerata</taxon>
        <taxon>Arachnida</taxon>
        <taxon>Araneae</taxon>
        <taxon>Araneomorphae</taxon>
        <taxon>Entelegynae</taxon>
        <taxon>Araneoidea</taxon>
        <taxon>Nephilidae</taxon>
        <taxon>Trichonephila</taxon>
    </lineage>
</organism>
<sequence length="207" mass="24258">MKCHSGPKDSPRGFSERRDKAPSHSECILVIPLLFVITNRYSNTEKSVCVGLVVKVLDRDWLVPNSSKVPLETHRVGKDAPVSLKFRYDKHLHLTSHKPRQIFIPIYVQQQHSKPDLLRNNATPKKKQNSGPFQSGWWERVTNGVRVRMGIRSRKLRRSPRRKEIKREDSRERLLIVHSFRMTSPSLVEHCFVHPMRWQIFLRVVLS</sequence>
<gene>
    <name evidence="1" type="ORF">TNCV_2562721</name>
</gene>
<keyword evidence="2" id="KW-1185">Reference proteome</keyword>